<dbReference type="InterPro" id="IPR027417">
    <property type="entry name" value="P-loop_NTPase"/>
</dbReference>
<evidence type="ECO:0000259" key="2">
    <source>
        <dbReference type="Pfam" id="PF20441"/>
    </source>
</evidence>
<dbReference type="PANTHER" id="PTHR41287:SF1">
    <property type="entry name" value="PROTEIN YMFN"/>
    <property type="match status" value="1"/>
</dbReference>
<reference evidence="3 4" key="1">
    <citation type="submission" date="2019-12" db="EMBL/GenBank/DDBJ databases">
        <title>The Isolation and Genome Sequencing of Six Novel Lytic Bacteriophages from the Rumen Active Against Butyrivibrio fibrisolvens.</title>
        <authorList>
            <person name="Friedersdorff J.C.A."/>
            <person name="Kingston-Smith A.H."/>
            <person name="Pachebat J.A."/>
            <person name="Rooke D."/>
            <person name="Creevey C.J."/>
        </authorList>
    </citation>
    <scope>NUCLEOTIDE SEQUENCE [LARGE SCALE GENOMIC DNA]</scope>
</reference>
<dbReference type="Pfam" id="PF20441">
    <property type="entry name" value="TerL_nuclease"/>
    <property type="match status" value="1"/>
</dbReference>
<sequence>MLVDDLEKGATQYNAKAVNKAIKFIENFCHHSKGRSDLLKLELWQKAAVAAIFGIVDDNGVRIYREVFIVIARKNGKSLLASAIIAYMAYLEPEYGQEIYCLAPKLDQAALVYDGFYKMVLAEPELEELAQKRRSDIYIADNNTFIKPIAFNARKSDGFNPQLVICDELAAWQGDGGLKQYEVMKSALGARRQPLILGITTAGYVNDGIYDELFKRATGVLKGGSKERRLLPLLYTIDDVDKWNDLTELRKANPNINVSVSEEFFKDEIAVAETSLSKRSEFLCKYCNIKQNASTAFLDYVVVDGAAADVTLEDFRGSYCVGGLDLSQTTDLTAASVVIEKSSILYAFTQFFMPASRLETLQATDGVPYDLFVKKGIVTLSGDNYVDYNDVYNWYMQIIRDYELYILQIGYDRYSAKYLIEQLEGAGLHCDDVYQGENLTPVIREFEGIIKDGNFKIANNNLLKSHFLNVALKQNMETRKFRPVKIEQRAHIDGFVSVIDAMTVRQKWYAEIGQLLRNE</sequence>
<dbReference type="PANTHER" id="PTHR41287">
    <property type="match status" value="1"/>
</dbReference>
<protein>
    <submittedName>
        <fullName evidence="3">Terminase large subunit</fullName>
    </submittedName>
</protein>
<dbReference type="InterPro" id="IPR046461">
    <property type="entry name" value="TerL_ATPase"/>
</dbReference>
<name>A0A6B9SRP3_9CAUD</name>
<feature type="domain" description="Terminase large subunit-like endonuclease" evidence="2">
    <location>
        <begin position="235"/>
        <end position="503"/>
    </location>
</feature>
<dbReference type="GO" id="GO:0004519">
    <property type="term" value="F:endonuclease activity"/>
    <property type="evidence" value="ECO:0007669"/>
    <property type="project" value="InterPro"/>
</dbReference>
<dbReference type="InterPro" id="IPR046462">
    <property type="entry name" value="TerL_nuclease"/>
</dbReference>
<organism evidence="3 4">
    <name type="scientific">Butyrivibrio phage Idris</name>
    <dbReference type="NCBI Taxonomy" id="2696360"/>
    <lineage>
        <taxon>Viruses</taxon>
        <taxon>Duplodnaviria</taxon>
        <taxon>Heunggongvirae</taxon>
        <taxon>Uroviricota</taxon>
        <taxon>Caudoviricetes</taxon>
        <taxon>Arawnvirus</taxon>
        <taxon>Arawnvirus arawn</taxon>
    </lineage>
</organism>
<evidence type="ECO:0000313" key="4">
    <source>
        <dbReference type="Proteomes" id="UP000464827"/>
    </source>
</evidence>
<proteinExistence type="predicted"/>
<dbReference type="Gene3D" id="3.40.50.300">
    <property type="entry name" value="P-loop containing nucleotide triphosphate hydrolases"/>
    <property type="match status" value="1"/>
</dbReference>
<dbReference type="EMBL" id="MN882554">
    <property type="protein sequence ID" value="QHJ73815.1"/>
    <property type="molecule type" value="Genomic_DNA"/>
</dbReference>
<evidence type="ECO:0000313" key="3">
    <source>
        <dbReference type="EMBL" id="QHJ73815.1"/>
    </source>
</evidence>
<accession>A0A6B9SRP3</accession>
<feature type="domain" description="Terminase large subunit-like ATPase" evidence="1">
    <location>
        <begin position="44"/>
        <end position="216"/>
    </location>
</feature>
<dbReference type="Pfam" id="PF03354">
    <property type="entry name" value="TerL_ATPase"/>
    <property type="match status" value="1"/>
</dbReference>
<dbReference type="InterPro" id="IPR005021">
    <property type="entry name" value="Terminase_largesu-like"/>
</dbReference>
<evidence type="ECO:0000259" key="1">
    <source>
        <dbReference type="Pfam" id="PF03354"/>
    </source>
</evidence>
<dbReference type="Proteomes" id="UP000464827">
    <property type="component" value="Segment"/>
</dbReference>